<dbReference type="EMBL" id="JADIML010000210">
    <property type="protein sequence ID" value="MBO8463771.1"/>
    <property type="molecule type" value="Genomic_DNA"/>
</dbReference>
<dbReference type="GO" id="GO:0016787">
    <property type="term" value="F:hydrolase activity"/>
    <property type="evidence" value="ECO:0007669"/>
    <property type="project" value="UniProtKB-KW"/>
</dbReference>
<accession>A0A9D9N7Z3</accession>
<sequence>MKDTLYKQIKDGIYTREEVTPDGLHPNDKGHEFVANELITFLERVKEGNVTDPLIPLSPMKEPFTANQYEGAKRLTIRNSFPTLHGFRVDTKEKKGHLDCFKNGWIGKKEGDSIQFELEASCLAIQYRKTIQKPAPIARVIVDGKVEEAILLDSNFQEDWGDCLFLEPILHHGEKKKHEITIEIIEATKEDQAPFYLLSLIFV</sequence>
<dbReference type="AlphaFoldDB" id="A0A9D9N7Z3"/>
<evidence type="ECO:0000313" key="1">
    <source>
        <dbReference type="EMBL" id="MBO8463771.1"/>
    </source>
</evidence>
<dbReference type="InterPro" id="IPR036514">
    <property type="entry name" value="SGNH_hydro_sf"/>
</dbReference>
<comment type="caution">
    <text evidence="1">The sequence shown here is derived from an EMBL/GenBank/DDBJ whole genome shotgun (WGS) entry which is preliminary data.</text>
</comment>
<dbReference type="Proteomes" id="UP000823618">
    <property type="component" value="Unassembled WGS sequence"/>
</dbReference>
<dbReference type="Gene3D" id="3.40.50.1110">
    <property type="entry name" value="SGNH hydrolase"/>
    <property type="match status" value="1"/>
</dbReference>
<keyword evidence="1" id="KW-0378">Hydrolase</keyword>
<reference evidence="1" key="2">
    <citation type="journal article" date="2021" name="PeerJ">
        <title>Extensive microbial diversity within the chicken gut microbiome revealed by metagenomics and culture.</title>
        <authorList>
            <person name="Gilroy R."/>
            <person name="Ravi A."/>
            <person name="Getino M."/>
            <person name="Pursley I."/>
            <person name="Horton D.L."/>
            <person name="Alikhan N.F."/>
            <person name="Baker D."/>
            <person name="Gharbi K."/>
            <person name="Hall N."/>
            <person name="Watson M."/>
            <person name="Adriaenssens E.M."/>
            <person name="Foster-Nyarko E."/>
            <person name="Jarju S."/>
            <person name="Secka A."/>
            <person name="Antonio M."/>
            <person name="Oren A."/>
            <person name="Chaudhuri R.R."/>
            <person name="La Ragione R."/>
            <person name="Hildebrand F."/>
            <person name="Pallen M.J."/>
        </authorList>
    </citation>
    <scope>NUCLEOTIDE SEQUENCE</scope>
    <source>
        <strain evidence="1">E3-2379</strain>
    </source>
</reference>
<organism evidence="1 2">
    <name type="scientific">Candidatus Scybalomonas excrementavium</name>
    <dbReference type="NCBI Taxonomy" id="2840943"/>
    <lineage>
        <taxon>Bacteria</taxon>
        <taxon>Bacillati</taxon>
        <taxon>Bacillota</taxon>
        <taxon>Clostridia</taxon>
        <taxon>Lachnospirales</taxon>
        <taxon>Lachnospiraceae</taxon>
        <taxon>Lachnospiraceae incertae sedis</taxon>
        <taxon>Candidatus Scybalomonas</taxon>
    </lineage>
</organism>
<feature type="non-terminal residue" evidence="1">
    <location>
        <position position="1"/>
    </location>
</feature>
<dbReference type="SUPFAM" id="SSF52266">
    <property type="entry name" value="SGNH hydrolase"/>
    <property type="match status" value="1"/>
</dbReference>
<reference evidence="1" key="1">
    <citation type="submission" date="2020-10" db="EMBL/GenBank/DDBJ databases">
        <authorList>
            <person name="Gilroy R."/>
        </authorList>
    </citation>
    <scope>NUCLEOTIDE SEQUENCE</scope>
    <source>
        <strain evidence="1">E3-2379</strain>
    </source>
</reference>
<proteinExistence type="predicted"/>
<gene>
    <name evidence="1" type="ORF">IAC13_07565</name>
</gene>
<name>A0A9D9N7Z3_9FIRM</name>
<evidence type="ECO:0000313" key="2">
    <source>
        <dbReference type="Proteomes" id="UP000823618"/>
    </source>
</evidence>
<protein>
    <submittedName>
        <fullName evidence="1">SGNH/GDSL hydrolase family protein</fullName>
    </submittedName>
</protein>